<accession>A0A5B0PS51</accession>
<dbReference type="AlphaFoldDB" id="A0A5B0PS51"/>
<evidence type="ECO:0000313" key="3">
    <source>
        <dbReference type="Proteomes" id="UP000324748"/>
    </source>
</evidence>
<sequence>MVSMETAEYTVTAVIENPHRWAKIMTFASMEPIPYTAVAGGRQFAENSAVNLTDPAQPALTGKKRASRQPAN</sequence>
<organism evidence="2 3">
    <name type="scientific">Puccinia graminis f. sp. tritici</name>
    <dbReference type="NCBI Taxonomy" id="56615"/>
    <lineage>
        <taxon>Eukaryota</taxon>
        <taxon>Fungi</taxon>
        <taxon>Dikarya</taxon>
        <taxon>Basidiomycota</taxon>
        <taxon>Pucciniomycotina</taxon>
        <taxon>Pucciniomycetes</taxon>
        <taxon>Pucciniales</taxon>
        <taxon>Pucciniaceae</taxon>
        <taxon>Puccinia</taxon>
    </lineage>
</organism>
<dbReference type="Proteomes" id="UP000324748">
    <property type="component" value="Unassembled WGS sequence"/>
</dbReference>
<dbReference type="EMBL" id="VSWC01000042">
    <property type="protein sequence ID" value="KAA1103440.1"/>
    <property type="molecule type" value="Genomic_DNA"/>
</dbReference>
<reference evidence="2 3" key="1">
    <citation type="submission" date="2019-05" db="EMBL/GenBank/DDBJ databases">
        <title>Emergence of the Ug99 lineage of the wheat stem rust pathogen through somatic hybridization.</title>
        <authorList>
            <person name="Li F."/>
            <person name="Upadhyaya N.M."/>
            <person name="Sperschneider J."/>
            <person name="Matny O."/>
            <person name="Nguyen-Phuc H."/>
            <person name="Mago R."/>
            <person name="Raley C."/>
            <person name="Miller M.E."/>
            <person name="Silverstein K.A.T."/>
            <person name="Henningsen E."/>
            <person name="Hirsch C.D."/>
            <person name="Visser B."/>
            <person name="Pretorius Z.A."/>
            <person name="Steffenson B.J."/>
            <person name="Schwessinger B."/>
            <person name="Dodds P.N."/>
            <person name="Figueroa M."/>
        </authorList>
    </citation>
    <scope>NUCLEOTIDE SEQUENCE [LARGE SCALE GENOMIC DNA]</scope>
    <source>
        <strain evidence="2">21-0</strain>
    </source>
</reference>
<proteinExistence type="predicted"/>
<evidence type="ECO:0000256" key="1">
    <source>
        <dbReference type="SAM" id="MobiDB-lite"/>
    </source>
</evidence>
<feature type="compositionally biased region" description="Basic residues" evidence="1">
    <location>
        <begin position="62"/>
        <end position="72"/>
    </location>
</feature>
<protein>
    <submittedName>
        <fullName evidence="2">Uncharacterized protein</fullName>
    </submittedName>
</protein>
<keyword evidence="3" id="KW-1185">Reference proteome</keyword>
<feature type="region of interest" description="Disordered" evidence="1">
    <location>
        <begin position="52"/>
        <end position="72"/>
    </location>
</feature>
<evidence type="ECO:0000313" key="2">
    <source>
        <dbReference type="EMBL" id="KAA1103440.1"/>
    </source>
</evidence>
<gene>
    <name evidence="2" type="ORF">PGT21_018179</name>
</gene>
<comment type="caution">
    <text evidence="2">The sequence shown here is derived from an EMBL/GenBank/DDBJ whole genome shotgun (WGS) entry which is preliminary data.</text>
</comment>
<name>A0A5B0PS51_PUCGR</name>